<reference evidence="10" key="1">
    <citation type="submission" date="2011-07" db="EMBL/GenBank/DDBJ databases">
        <title>Divergent evolution of antigenic variation in African trypanosomes.</title>
        <authorList>
            <person name="Jackson A.P."/>
            <person name="Berry A."/>
            <person name="Allison H.C."/>
            <person name="Burton P."/>
            <person name="Anderson J."/>
            <person name="Aslett M."/>
            <person name="Brown R."/>
            <person name="Corton N."/>
            <person name="Harris D."/>
            <person name="Hauser H."/>
            <person name="Gamble J."/>
            <person name="Gilderthorp R."/>
            <person name="McQuillan J."/>
            <person name="Quail M.A."/>
            <person name="Sanders M."/>
            <person name="Van Tonder A."/>
            <person name="Ginger M.L."/>
            <person name="Donelson J.E."/>
            <person name="Field M.C."/>
            <person name="Barry J.D."/>
            <person name="Berriman M."/>
            <person name="Hertz-Fowler C."/>
        </authorList>
    </citation>
    <scope>NUCLEOTIDE SEQUENCE [LARGE SCALE GENOMIC DNA]</scope>
    <source>
        <strain evidence="10">IL3000</strain>
    </source>
</reference>
<dbReference type="PANTHER" id="PTHR12370">
    <property type="entry name" value="PHOSPHOLIPASE B-RELATED"/>
    <property type="match status" value="1"/>
</dbReference>
<organism evidence="9 10">
    <name type="scientific">Trypanosoma congolense (strain IL3000)</name>
    <dbReference type="NCBI Taxonomy" id="1068625"/>
    <lineage>
        <taxon>Eukaryota</taxon>
        <taxon>Discoba</taxon>
        <taxon>Euglenozoa</taxon>
        <taxon>Kinetoplastea</taxon>
        <taxon>Metakinetoplastina</taxon>
        <taxon>Trypanosomatida</taxon>
        <taxon>Trypanosomatidae</taxon>
        <taxon>Trypanosoma</taxon>
        <taxon>Nannomonas</taxon>
    </lineage>
</organism>
<keyword evidence="8" id="KW-1133">Transmembrane helix</keyword>
<keyword evidence="5 7" id="KW-0443">Lipid metabolism</keyword>
<dbReference type="AlphaFoldDB" id="F9W6D8"/>
<evidence type="ECO:0000256" key="3">
    <source>
        <dbReference type="ARBA" id="ARBA00022801"/>
    </source>
</evidence>
<keyword evidence="4 7" id="KW-0442">Lipid degradation</keyword>
<evidence type="ECO:0000313" key="9">
    <source>
        <dbReference type="EMBL" id="CCD12743.1"/>
    </source>
</evidence>
<keyword evidence="10" id="KW-1185">Reference proteome</keyword>
<comment type="caution">
    <text evidence="9">The sequence shown here is derived from an EMBL/GenBank/DDBJ whole genome shotgun (WGS) entry which is preliminary data.</text>
</comment>
<sequence>MKPTTAACTTSSAALCVLFASTLFLANGAGAEIQRSKHGTTVTVRYNATADTFSASADASFGEAAATLTYNDTFLKSGWDIVSAVAVNSFMHVRGEVEPSAERVALAYRAVGYGEGYITHDRMRAAMNNTFEGSEGLAALLHDAPQALHWIDEHLRYMEAAKYKSGPFFAQLRNMLAMLDGMVAGYNDRLAHGEGKLDKTKLLIYNMQAEIGDIVRGVALPEVLEDLEQMMPRWLTETHCSALVKVVKDDIFFAHATWSSYNSMMRQYKTYRFGNRFVTMSSYPGALHSIDDWYMTHSRLAVMETTNVVFNKTLIRRNLDSSAVATFLRAMIANFLAEDAPSWVKYFSMENSGTYNNQWMVLNMGAVKSTAMLKNMTRDTFWVVEQLPGKVAPLGITAKDMTSVLNTSGYWASYNRPYFPNVYNLSGIHDMWKKYGDFYSYKNYSRARIFARDEGKVKDLASMKRLMRYNNYKKDPFSLIPNCSRTNSSFDDEETAPSMCKPPYSAMLSIAARGDLNPTGKNTFYGPLYRSVGHVDSAATDAKIATWSGMMKGNGTYTAHVICGPTTDGHPPFSWKKDIFNPMPPTYGLPKVYNFSFVTMKFSVVPVVEFDVVWWLISGIGIVCTVVLLIIVLYLNIDCSSKKEDDALPEETEGLVDPIE</sequence>
<dbReference type="Pfam" id="PF04916">
    <property type="entry name" value="Phospholip_B"/>
    <property type="match status" value="1"/>
</dbReference>
<gene>
    <name evidence="9" type="ORF">TCIL3000_0_35970</name>
</gene>
<protein>
    <recommendedName>
        <fullName evidence="7">Phospholipase B-like</fullName>
        <ecNumber evidence="7">3.1.1.-</ecNumber>
    </recommendedName>
</protein>
<dbReference type="PANTHER" id="PTHR12370:SF3">
    <property type="entry name" value="PHOSPHOLIPASE B-LIKE 2-RELATED"/>
    <property type="match status" value="1"/>
</dbReference>
<keyword evidence="8" id="KW-0812">Transmembrane</keyword>
<evidence type="ECO:0000256" key="6">
    <source>
        <dbReference type="ARBA" id="ARBA00023180"/>
    </source>
</evidence>
<reference evidence="9 10" key="2">
    <citation type="journal article" date="2012" name="Proc. Natl. Acad. Sci. U.S.A.">
        <title>Antigenic diversity is generated by distinct evolutionary mechanisms in African trypanosome species.</title>
        <authorList>
            <person name="Jackson A.P."/>
            <person name="Berry A."/>
            <person name="Aslett M."/>
            <person name="Allison H.C."/>
            <person name="Burton P."/>
            <person name="Vavrova-Anderson J."/>
            <person name="Brown R."/>
            <person name="Browne H."/>
            <person name="Corton N."/>
            <person name="Hauser H."/>
            <person name="Gamble J."/>
            <person name="Gilderthorp R."/>
            <person name="Marcello L."/>
            <person name="McQuillan J."/>
            <person name="Otto T.D."/>
            <person name="Quail M.A."/>
            <person name="Sanders M.J."/>
            <person name="van Tonder A."/>
            <person name="Ginger M.L."/>
            <person name="Field M.C."/>
            <person name="Barry J.D."/>
            <person name="Hertz-Fowler C."/>
            <person name="Berriman M."/>
        </authorList>
    </citation>
    <scope>NUCLEOTIDE SEQUENCE [LARGE SCALE GENOMIC DNA]</scope>
    <source>
        <strain evidence="9 10">IL3000</strain>
    </source>
</reference>
<proteinExistence type="inferred from homology"/>
<dbReference type="OMA" id="PEATVNW"/>
<feature type="transmembrane region" description="Helical" evidence="8">
    <location>
        <begin position="612"/>
        <end position="635"/>
    </location>
</feature>
<dbReference type="EMBL" id="CAEQ01000852">
    <property type="protein sequence ID" value="CCD12743.1"/>
    <property type="molecule type" value="Genomic_DNA"/>
</dbReference>
<dbReference type="VEuPathDB" id="TriTrypDB:TcIL3000_0_35970"/>
<keyword evidence="3 7" id="KW-0378">Hydrolase</keyword>
<dbReference type="Proteomes" id="UP000000702">
    <property type="component" value="Unassembled WGS sequence"/>
</dbReference>
<dbReference type="GO" id="GO:0009395">
    <property type="term" value="P:phospholipid catabolic process"/>
    <property type="evidence" value="ECO:0007669"/>
    <property type="project" value="TreeGrafter"/>
</dbReference>
<feature type="chain" id="PRO_5003388724" description="Phospholipase B-like" evidence="7">
    <location>
        <begin position="32"/>
        <end position="660"/>
    </location>
</feature>
<dbReference type="Gene3D" id="3.60.60.30">
    <property type="match status" value="1"/>
</dbReference>
<dbReference type="InterPro" id="IPR007000">
    <property type="entry name" value="PLipase_B-like"/>
</dbReference>
<dbReference type="GO" id="GO:0005576">
    <property type="term" value="C:extracellular region"/>
    <property type="evidence" value="ECO:0007669"/>
    <property type="project" value="TreeGrafter"/>
</dbReference>
<evidence type="ECO:0000256" key="8">
    <source>
        <dbReference type="SAM" id="Phobius"/>
    </source>
</evidence>
<evidence type="ECO:0000256" key="5">
    <source>
        <dbReference type="ARBA" id="ARBA00023098"/>
    </source>
</evidence>
<dbReference type="EC" id="3.1.1.-" evidence="7"/>
<comment type="similarity">
    <text evidence="1 7">Belongs to the phospholipase B-like family.</text>
</comment>
<evidence type="ECO:0000256" key="2">
    <source>
        <dbReference type="ARBA" id="ARBA00022729"/>
    </source>
</evidence>
<accession>F9W6D8</accession>
<evidence type="ECO:0000256" key="7">
    <source>
        <dbReference type="RuleBase" id="RU364138"/>
    </source>
</evidence>
<name>F9W6D8_TRYCI</name>
<keyword evidence="6" id="KW-0325">Glycoprotein</keyword>
<comment type="function">
    <text evidence="7">Putative phospholipase.</text>
</comment>
<keyword evidence="8" id="KW-0472">Membrane</keyword>
<keyword evidence="2 7" id="KW-0732">Signal</keyword>
<evidence type="ECO:0000313" key="10">
    <source>
        <dbReference type="Proteomes" id="UP000000702"/>
    </source>
</evidence>
<evidence type="ECO:0000256" key="4">
    <source>
        <dbReference type="ARBA" id="ARBA00022963"/>
    </source>
</evidence>
<dbReference type="GO" id="GO:0004620">
    <property type="term" value="F:phospholipase activity"/>
    <property type="evidence" value="ECO:0007669"/>
    <property type="project" value="InterPro"/>
</dbReference>
<feature type="signal peptide" evidence="7">
    <location>
        <begin position="1"/>
        <end position="31"/>
    </location>
</feature>
<evidence type="ECO:0000256" key="1">
    <source>
        <dbReference type="ARBA" id="ARBA00007835"/>
    </source>
</evidence>